<dbReference type="Proteomes" id="UP000790347">
    <property type="component" value="Unassembled WGS sequence"/>
</dbReference>
<reference evidence="1" key="2">
    <citation type="journal article" date="2022" name="Res Sq">
        <title>Comparative Genomics Reveals Insights into the Divergent Evolution of Astigmatic Mites and Household Pest Adaptations.</title>
        <authorList>
            <person name="Xiong Q."/>
            <person name="Wan A.T.-Y."/>
            <person name="Liu X.-Y."/>
            <person name="Fung C.S.-H."/>
            <person name="Xiao X."/>
            <person name="Malainual N."/>
            <person name="Hou J."/>
            <person name="Wang L."/>
            <person name="Wang M."/>
            <person name="Yang K."/>
            <person name="Cui Y."/>
            <person name="Leung E."/>
            <person name="Nong W."/>
            <person name="Shin S.-K."/>
            <person name="Au S."/>
            <person name="Jeong K.Y."/>
            <person name="Chew F.T."/>
            <person name="Hui J."/>
            <person name="Leung T.F."/>
            <person name="Tungtrongchitr A."/>
            <person name="Zhong N."/>
            <person name="Liu Z."/>
            <person name="Tsui S."/>
        </authorList>
    </citation>
    <scope>NUCLEOTIDE SEQUENCE</scope>
    <source>
        <strain evidence="1">Derf</strain>
        <tissue evidence="1">Whole organism</tissue>
    </source>
</reference>
<name>A0A922KYB3_DERFA</name>
<sequence length="87" mass="9987">MNGIPLKTRIISDSNHRIYLFTNLISYPKLDPEACQFTNNFIRIRSFNFKNQQQQQQTDKLTKLILAVCTSSSSSSSSKFINLKVTI</sequence>
<keyword evidence="2" id="KW-1185">Reference proteome</keyword>
<accession>A0A922KYB3</accession>
<comment type="caution">
    <text evidence="1">The sequence shown here is derived from an EMBL/GenBank/DDBJ whole genome shotgun (WGS) entry which is preliminary data.</text>
</comment>
<evidence type="ECO:0000313" key="2">
    <source>
        <dbReference type="Proteomes" id="UP000790347"/>
    </source>
</evidence>
<dbReference type="EMBL" id="ASGP02000005">
    <property type="protein sequence ID" value="KAH9505840.1"/>
    <property type="molecule type" value="Genomic_DNA"/>
</dbReference>
<protein>
    <submittedName>
        <fullName evidence="1">Uncharacterized protein</fullName>
    </submittedName>
</protein>
<evidence type="ECO:0000313" key="1">
    <source>
        <dbReference type="EMBL" id="KAH9505840.1"/>
    </source>
</evidence>
<reference evidence="1" key="1">
    <citation type="submission" date="2013-05" db="EMBL/GenBank/DDBJ databases">
        <authorList>
            <person name="Yim A.K.Y."/>
            <person name="Chan T.F."/>
            <person name="Ji K.M."/>
            <person name="Liu X.Y."/>
            <person name="Zhou J.W."/>
            <person name="Li R.Q."/>
            <person name="Yang K.Y."/>
            <person name="Li J."/>
            <person name="Li M."/>
            <person name="Law P.T.W."/>
            <person name="Wu Y.L."/>
            <person name="Cai Z.L."/>
            <person name="Qin H."/>
            <person name="Bao Y."/>
            <person name="Leung R.K.K."/>
            <person name="Ng P.K.S."/>
            <person name="Zou J."/>
            <person name="Zhong X.J."/>
            <person name="Ran P.X."/>
            <person name="Zhong N.S."/>
            <person name="Liu Z.G."/>
            <person name="Tsui S.K.W."/>
        </authorList>
    </citation>
    <scope>NUCLEOTIDE SEQUENCE</scope>
    <source>
        <strain evidence="1">Derf</strain>
        <tissue evidence="1">Whole organism</tissue>
    </source>
</reference>
<organism evidence="1 2">
    <name type="scientific">Dermatophagoides farinae</name>
    <name type="common">American house dust mite</name>
    <dbReference type="NCBI Taxonomy" id="6954"/>
    <lineage>
        <taxon>Eukaryota</taxon>
        <taxon>Metazoa</taxon>
        <taxon>Ecdysozoa</taxon>
        <taxon>Arthropoda</taxon>
        <taxon>Chelicerata</taxon>
        <taxon>Arachnida</taxon>
        <taxon>Acari</taxon>
        <taxon>Acariformes</taxon>
        <taxon>Sarcoptiformes</taxon>
        <taxon>Astigmata</taxon>
        <taxon>Psoroptidia</taxon>
        <taxon>Analgoidea</taxon>
        <taxon>Pyroglyphidae</taxon>
        <taxon>Dermatophagoidinae</taxon>
        <taxon>Dermatophagoides</taxon>
    </lineage>
</organism>
<dbReference type="AlphaFoldDB" id="A0A922KYB3"/>
<proteinExistence type="predicted"/>
<gene>
    <name evidence="1" type="ORF">DERF_010612</name>
</gene>